<comment type="subcellular location">
    <subcellularLocation>
        <location evidence="7">Cytoplasm</location>
    </subcellularLocation>
</comment>
<comment type="catalytic activity">
    <reaction evidence="7">
        <text>(S)-4-amino-5-oxopentanoate = 5-aminolevulinate</text>
        <dbReference type="Rhea" id="RHEA:14265"/>
        <dbReference type="ChEBI" id="CHEBI:57501"/>
        <dbReference type="ChEBI" id="CHEBI:356416"/>
        <dbReference type="EC" id="5.4.3.8"/>
    </reaction>
</comment>
<dbReference type="InterPro" id="IPR015421">
    <property type="entry name" value="PyrdxlP-dep_Trfase_major"/>
</dbReference>
<dbReference type="PROSITE" id="PS00600">
    <property type="entry name" value="AA_TRANSFER_CLASS_3"/>
    <property type="match status" value="1"/>
</dbReference>
<dbReference type="GO" id="GO:0030170">
    <property type="term" value="F:pyridoxal phosphate binding"/>
    <property type="evidence" value="ECO:0007669"/>
    <property type="project" value="InterPro"/>
</dbReference>
<dbReference type="InterPro" id="IPR015422">
    <property type="entry name" value="PyrdxlP-dep_Trfase_small"/>
</dbReference>
<dbReference type="GO" id="GO:0006782">
    <property type="term" value="P:protoporphyrinogen IX biosynthetic process"/>
    <property type="evidence" value="ECO:0007669"/>
    <property type="project" value="UniProtKB-UniRule"/>
</dbReference>
<dbReference type="NCBIfam" id="NF000818">
    <property type="entry name" value="PRK00062.1"/>
    <property type="match status" value="1"/>
</dbReference>
<dbReference type="UniPathway" id="UPA00251">
    <property type="reaction ID" value="UER00317"/>
</dbReference>
<dbReference type="PANTHER" id="PTHR43713:SF3">
    <property type="entry name" value="GLUTAMATE-1-SEMIALDEHYDE 2,1-AMINOMUTASE 1, CHLOROPLASTIC-RELATED"/>
    <property type="match status" value="1"/>
</dbReference>
<keyword evidence="6 7" id="KW-0627">Porphyrin biosynthesis</keyword>
<evidence type="ECO:0000313" key="8">
    <source>
        <dbReference type="EMBL" id="BBB33098.1"/>
    </source>
</evidence>
<comment type="cofactor">
    <cofactor evidence="1 7">
        <name>pyridoxal 5'-phosphate</name>
        <dbReference type="ChEBI" id="CHEBI:597326"/>
    </cofactor>
</comment>
<evidence type="ECO:0000256" key="2">
    <source>
        <dbReference type="ARBA" id="ARBA00004819"/>
    </source>
</evidence>
<dbReference type="GO" id="GO:0042286">
    <property type="term" value="F:glutamate-1-semialdehyde 2,1-aminomutase activity"/>
    <property type="evidence" value="ECO:0007669"/>
    <property type="project" value="UniProtKB-UniRule"/>
</dbReference>
<keyword evidence="4 7" id="KW-0663">Pyridoxal phosphate</keyword>
<evidence type="ECO:0000256" key="1">
    <source>
        <dbReference type="ARBA" id="ARBA00001933"/>
    </source>
</evidence>
<dbReference type="GO" id="GO:0008483">
    <property type="term" value="F:transaminase activity"/>
    <property type="evidence" value="ECO:0007669"/>
    <property type="project" value="InterPro"/>
</dbReference>
<comment type="similarity">
    <text evidence="3 7">Belongs to the class-III pyridoxal-phosphate-dependent aminotransferase family. HemL subfamily.</text>
</comment>
<name>A0A7R6PNV2_9BACT</name>
<dbReference type="Proteomes" id="UP000595564">
    <property type="component" value="Chromosome"/>
</dbReference>
<dbReference type="RefSeq" id="WP_201327396.1">
    <property type="nucleotide sequence ID" value="NZ_AP017470.1"/>
</dbReference>
<dbReference type="CDD" id="cd00610">
    <property type="entry name" value="OAT_like"/>
    <property type="match status" value="1"/>
</dbReference>
<keyword evidence="9" id="KW-1185">Reference proteome</keyword>
<dbReference type="SUPFAM" id="SSF53383">
    <property type="entry name" value="PLP-dependent transferases"/>
    <property type="match status" value="1"/>
</dbReference>
<keyword evidence="5 7" id="KW-0413">Isomerase</keyword>
<dbReference type="HAMAP" id="MF_00375">
    <property type="entry name" value="HemL_aminotrans_3"/>
    <property type="match status" value="1"/>
</dbReference>
<dbReference type="InterPro" id="IPR004639">
    <property type="entry name" value="4pyrrol_synth_GluAld_NH2Trfase"/>
</dbReference>
<dbReference type="EC" id="5.4.3.8" evidence="7"/>
<evidence type="ECO:0000313" key="9">
    <source>
        <dbReference type="Proteomes" id="UP000595564"/>
    </source>
</evidence>
<dbReference type="GO" id="GO:0005737">
    <property type="term" value="C:cytoplasm"/>
    <property type="evidence" value="ECO:0007669"/>
    <property type="project" value="UniProtKB-SubCell"/>
</dbReference>
<dbReference type="InterPro" id="IPR005814">
    <property type="entry name" value="Aminotrans_3"/>
</dbReference>
<comment type="pathway">
    <text evidence="2">Porphyrin-containing compound metabolism; protoporphyrin-IX biosynthesis; 5-aminolevulinate from L-glutamyl-tRNA(Glu): step 2/2.</text>
</comment>
<dbReference type="Pfam" id="PF00202">
    <property type="entry name" value="Aminotran_3"/>
    <property type="match status" value="1"/>
</dbReference>
<evidence type="ECO:0000256" key="6">
    <source>
        <dbReference type="ARBA" id="ARBA00023244"/>
    </source>
</evidence>
<evidence type="ECO:0000256" key="5">
    <source>
        <dbReference type="ARBA" id="ARBA00023235"/>
    </source>
</evidence>
<dbReference type="EMBL" id="AP017470">
    <property type="protein sequence ID" value="BBB33098.1"/>
    <property type="molecule type" value="Genomic_DNA"/>
</dbReference>
<dbReference type="KEGG" id="thyd:TTHT_1610"/>
<reference evidence="8 9" key="1">
    <citation type="journal article" date="2012" name="Extremophiles">
        <title>Thermotomaculum hydrothermale gen. nov., sp. nov., a novel heterotrophic thermophile within the phylum Acidobacteria from a deep-sea hydrothermal vent chimney in the Southern Okinawa Trough.</title>
        <authorList>
            <person name="Izumi H."/>
            <person name="Nunoura T."/>
            <person name="Miyazaki M."/>
            <person name="Mino S."/>
            <person name="Toki T."/>
            <person name="Takai K."/>
            <person name="Sako Y."/>
            <person name="Sawabe T."/>
            <person name="Nakagawa S."/>
        </authorList>
    </citation>
    <scope>NUCLEOTIDE SEQUENCE [LARGE SCALE GENOMIC DNA]</scope>
    <source>
        <strain evidence="8 9">AC55</strain>
    </source>
</reference>
<dbReference type="Gene3D" id="3.40.640.10">
    <property type="entry name" value="Type I PLP-dependent aspartate aminotransferase-like (Major domain)"/>
    <property type="match status" value="1"/>
</dbReference>
<proteinExistence type="inferred from homology"/>
<feature type="modified residue" description="N6-(pyridoxal phosphate)lysine" evidence="7">
    <location>
        <position position="264"/>
    </location>
</feature>
<gene>
    <name evidence="7 8" type="primary">hemL</name>
    <name evidence="8" type="ORF">TTHT_1610</name>
</gene>
<comment type="subunit">
    <text evidence="7">Homodimer.</text>
</comment>
<evidence type="ECO:0000256" key="7">
    <source>
        <dbReference type="HAMAP-Rule" id="MF_00375"/>
    </source>
</evidence>
<dbReference type="AlphaFoldDB" id="A0A7R6PNV2"/>
<organism evidence="8 9">
    <name type="scientific">Thermotomaculum hydrothermale</name>
    <dbReference type="NCBI Taxonomy" id="981385"/>
    <lineage>
        <taxon>Bacteria</taxon>
        <taxon>Pseudomonadati</taxon>
        <taxon>Acidobacteriota</taxon>
        <taxon>Holophagae</taxon>
        <taxon>Thermotomaculales</taxon>
        <taxon>Thermotomaculaceae</taxon>
        <taxon>Thermotomaculum</taxon>
    </lineage>
</organism>
<evidence type="ECO:0000256" key="4">
    <source>
        <dbReference type="ARBA" id="ARBA00022898"/>
    </source>
</evidence>
<dbReference type="FunFam" id="3.40.640.10:FF:000021">
    <property type="entry name" value="Glutamate-1-semialdehyde 2,1-aminomutase"/>
    <property type="match status" value="1"/>
</dbReference>
<accession>A0A7R6PNV2</accession>
<dbReference type="NCBIfam" id="TIGR00713">
    <property type="entry name" value="hemL"/>
    <property type="match status" value="1"/>
</dbReference>
<sequence>MREKSNNLFQSAVKSIPGGVDSPVRAFKSVGLTPIFIEKALDQFIYDVDGNKYLDFVLTWGPAILGHSNREVIEEIKKVAENGISFGMPSPLEVSLAEKVKRMLPFVDKVRFVNSGTEATMTAIRLARGYTKRDKVLKFNGCYHGHHDALLVQAGSGVATFGIPSTPGIPQDTVKTTLTCEYNDIDCVRKLLSNNDVACVIVEPVAGNMGVVKPEKGFLEGLREICSQTGTLLIFDEVMTGFRIHSQGAYGLFGITPDLATFGKVIGGGMPVGAVGGKKDIMDYLAPEGPVYQAGTLSGNPVAMACGLKTLEIYERDNVFNSIMEKAERFYSNLTELCENTEDISFNYAGTMFTLFFRDKAPKNLIEVNECDFDRFSRFFKFMLDNGVLLPPSQYEANFLSLKHMEEDLNRYIELLKEFLKIEGM</sequence>
<evidence type="ECO:0000256" key="3">
    <source>
        <dbReference type="ARBA" id="ARBA00008981"/>
    </source>
</evidence>
<dbReference type="PANTHER" id="PTHR43713">
    <property type="entry name" value="GLUTAMATE-1-SEMIALDEHYDE 2,1-AMINOMUTASE"/>
    <property type="match status" value="1"/>
</dbReference>
<dbReference type="Gene3D" id="3.90.1150.10">
    <property type="entry name" value="Aspartate Aminotransferase, domain 1"/>
    <property type="match status" value="1"/>
</dbReference>
<protein>
    <recommendedName>
        <fullName evidence="7">Glutamate-1-semialdehyde 2,1-aminomutase</fullName>
        <shortName evidence="7">GSA</shortName>
        <ecNumber evidence="7">5.4.3.8</ecNumber>
    </recommendedName>
    <alternativeName>
        <fullName evidence="7">Glutamate-1-semialdehyde aminotransferase</fullName>
        <shortName evidence="7">GSA-AT</shortName>
    </alternativeName>
</protein>
<keyword evidence="7" id="KW-0963">Cytoplasm</keyword>
<dbReference type="InterPro" id="IPR015424">
    <property type="entry name" value="PyrdxlP-dep_Trfase"/>
</dbReference>
<dbReference type="InterPro" id="IPR049704">
    <property type="entry name" value="Aminotrans_3_PPA_site"/>
</dbReference>